<dbReference type="SMART" id="SM00240">
    <property type="entry name" value="FHA"/>
    <property type="match status" value="1"/>
</dbReference>
<dbReference type="EMBL" id="JXTB01000002">
    <property type="protein sequence ID" value="PON80138.1"/>
    <property type="molecule type" value="Genomic_DNA"/>
</dbReference>
<dbReference type="InterPro" id="IPR001932">
    <property type="entry name" value="PPM-type_phosphatase-like_dom"/>
</dbReference>
<dbReference type="InterPro" id="IPR000222">
    <property type="entry name" value="PP2C_BS"/>
</dbReference>
<dbReference type="InterPro" id="IPR036457">
    <property type="entry name" value="PPM-type-like_dom_sf"/>
</dbReference>
<dbReference type="CDD" id="cd00143">
    <property type="entry name" value="PP2Cc"/>
    <property type="match status" value="1"/>
</dbReference>
<keyword evidence="6" id="KW-0460">Magnesium</keyword>
<feature type="transmembrane region" description="Helical" evidence="9">
    <location>
        <begin position="6"/>
        <end position="28"/>
    </location>
</feature>
<evidence type="ECO:0000313" key="13">
    <source>
        <dbReference type="Proteomes" id="UP000237105"/>
    </source>
</evidence>
<keyword evidence="7" id="KW-0904">Protein phosphatase</keyword>
<evidence type="ECO:0000256" key="4">
    <source>
        <dbReference type="ARBA" id="ARBA00022723"/>
    </source>
</evidence>
<keyword evidence="9" id="KW-1133">Transmembrane helix</keyword>
<dbReference type="Gene3D" id="2.60.200.20">
    <property type="match status" value="1"/>
</dbReference>
<dbReference type="CDD" id="cd22678">
    <property type="entry name" value="FHA_PP2C70-like"/>
    <property type="match status" value="1"/>
</dbReference>
<evidence type="ECO:0000256" key="5">
    <source>
        <dbReference type="ARBA" id="ARBA00022801"/>
    </source>
</evidence>
<dbReference type="EC" id="3.1.3.16" evidence="3"/>
<keyword evidence="5" id="KW-0378">Hydrolase</keyword>
<dbReference type="Pfam" id="PF00498">
    <property type="entry name" value="FHA"/>
    <property type="match status" value="1"/>
</dbReference>
<keyword evidence="8" id="KW-0464">Manganese</keyword>
<feature type="domain" description="PPM-type phosphatase" evidence="11">
    <location>
        <begin position="290"/>
        <end position="567"/>
    </location>
</feature>
<dbReference type="PROSITE" id="PS50006">
    <property type="entry name" value="FHA_DOMAIN"/>
    <property type="match status" value="1"/>
</dbReference>
<dbReference type="SUPFAM" id="SSF49879">
    <property type="entry name" value="SMAD/FHA domain"/>
    <property type="match status" value="1"/>
</dbReference>
<dbReference type="PROSITE" id="PS51746">
    <property type="entry name" value="PPM_2"/>
    <property type="match status" value="1"/>
</dbReference>
<dbReference type="InterPro" id="IPR008984">
    <property type="entry name" value="SMAD_FHA_dom_sf"/>
</dbReference>
<dbReference type="Pfam" id="PF00481">
    <property type="entry name" value="PP2C"/>
    <property type="match status" value="1"/>
</dbReference>
<dbReference type="FunFam" id="2.60.200.20:FF:000035">
    <property type="entry name" value="Protein phosphatase 2C 70"/>
    <property type="match status" value="1"/>
</dbReference>
<dbReference type="Gene3D" id="3.60.40.10">
    <property type="entry name" value="PPM-type phosphatase domain"/>
    <property type="match status" value="1"/>
</dbReference>
<dbReference type="GO" id="GO:0046872">
    <property type="term" value="F:metal ion binding"/>
    <property type="evidence" value="ECO:0007669"/>
    <property type="project" value="UniProtKB-KW"/>
</dbReference>
<evidence type="ECO:0000256" key="2">
    <source>
        <dbReference type="ARBA" id="ARBA00001946"/>
    </source>
</evidence>
<keyword evidence="9" id="KW-0472">Membrane</keyword>
<dbReference type="GO" id="GO:0016301">
    <property type="term" value="F:kinase activity"/>
    <property type="evidence" value="ECO:0007669"/>
    <property type="project" value="UniProtKB-KW"/>
</dbReference>
<dbReference type="InterPro" id="IPR000253">
    <property type="entry name" value="FHA_dom"/>
</dbReference>
<sequence>MAKVDSIVGLLLLLMLLLILIVLFFIFCKPWRFFFSSRSRTIKVGELERPLVSDDVDQSPNQSNELSRDYDLEGACYQNEGHFRSPRTHGLVHKSRVASTAPNLAQGDSLVLDLISDYSEDVFVGQTLRRPLLKHQLVEEKKHVRESSGHELCLEFVSKEVLDQRSCLILEVISGPSCGLRCSVWSTNSSKLPLTLGRVSPSDLLLKDSEVSGKHALINWNLNNLRWEVTDMGSLNGTLLNSRPINHSDSGSRHWGDPVEIATGDIITLGTTSKIYVHITSQSKCEIPFGVGMASDPMALRHGGKKLPMEDVCYNQWPLPGIDQKLTMQFGLFGVCDGHGGAGAAKSASKLLPEMVATILSDSRKRERVLSMCDASDVLRDAFFQTEASLNHHYEGCTATVLLVWADGNENFFAQCANVGDSSCVINVDGKQIKMTEDHRVTSYTERLRMEGRGEPLKDGETRLFGLNLARMLGDKFLKQQDARFSSEPYISQAVHIDQASRAFALLASDGFWDVISVKKAFQLVLQFREKYSSDKENSAAKIANSLLSEARTMRTKDNTSVIFLDFDTSTRTSSDGIRSPSLALDNVGCEGETNPLVGEGFEPIFDISSESMFSVSEGGKIKETSSLETTSYRKLRNGEIKCNKINDVN</sequence>
<dbReference type="Proteomes" id="UP000237105">
    <property type="component" value="Unassembled WGS sequence"/>
</dbReference>
<evidence type="ECO:0000256" key="9">
    <source>
        <dbReference type="SAM" id="Phobius"/>
    </source>
</evidence>
<proteinExistence type="predicted"/>
<gene>
    <name evidence="12" type="ORF">PanWU01x14_005880</name>
</gene>
<organism evidence="12 13">
    <name type="scientific">Parasponia andersonii</name>
    <name type="common">Sponia andersonii</name>
    <dbReference type="NCBI Taxonomy" id="3476"/>
    <lineage>
        <taxon>Eukaryota</taxon>
        <taxon>Viridiplantae</taxon>
        <taxon>Streptophyta</taxon>
        <taxon>Embryophyta</taxon>
        <taxon>Tracheophyta</taxon>
        <taxon>Spermatophyta</taxon>
        <taxon>Magnoliopsida</taxon>
        <taxon>eudicotyledons</taxon>
        <taxon>Gunneridae</taxon>
        <taxon>Pentapetalae</taxon>
        <taxon>rosids</taxon>
        <taxon>fabids</taxon>
        <taxon>Rosales</taxon>
        <taxon>Cannabaceae</taxon>
        <taxon>Parasponia</taxon>
    </lineage>
</organism>
<evidence type="ECO:0000256" key="8">
    <source>
        <dbReference type="ARBA" id="ARBA00023211"/>
    </source>
</evidence>
<name>A0A2P5E3M1_PARAD</name>
<reference evidence="13" key="1">
    <citation type="submission" date="2016-06" db="EMBL/GenBank/DDBJ databases">
        <title>Parallel loss of symbiosis genes in relatives of nitrogen-fixing non-legume Parasponia.</title>
        <authorList>
            <person name="Van Velzen R."/>
            <person name="Holmer R."/>
            <person name="Bu F."/>
            <person name="Rutten L."/>
            <person name="Van Zeijl A."/>
            <person name="Liu W."/>
            <person name="Santuari L."/>
            <person name="Cao Q."/>
            <person name="Sharma T."/>
            <person name="Shen D."/>
            <person name="Roswanjaya Y."/>
            <person name="Wardhani T."/>
            <person name="Kalhor M.S."/>
            <person name="Jansen J."/>
            <person name="Van den Hoogen J."/>
            <person name="Gungor B."/>
            <person name="Hartog M."/>
            <person name="Hontelez J."/>
            <person name="Verver J."/>
            <person name="Yang W.-C."/>
            <person name="Schijlen E."/>
            <person name="Repin R."/>
            <person name="Schilthuizen M."/>
            <person name="Schranz E."/>
            <person name="Heidstra R."/>
            <person name="Miyata K."/>
            <person name="Fedorova E."/>
            <person name="Kohlen W."/>
            <person name="Bisseling T."/>
            <person name="Smit S."/>
            <person name="Geurts R."/>
        </authorList>
    </citation>
    <scope>NUCLEOTIDE SEQUENCE [LARGE SCALE GENOMIC DNA]</scope>
    <source>
        <strain evidence="13">cv. WU1-14</strain>
    </source>
</reference>
<dbReference type="AlphaFoldDB" id="A0A2P5E3M1"/>
<evidence type="ECO:0000259" key="10">
    <source>
        <dbReference type="PROSITE" id="PS50006"/>
    </source>
</evidence>
<dbReference type="InterPro" id="IPR015655">
    <property type="entry name" value="PP2C"/>
</dbReference>
<comment type="cofactor">
    <cofactor evidence="1">
        <name>Mn(2+)</name>
        <dbReference type="ChEBI" id="CHEBI:29035"/>
    </cofactor>
</comment>
<keyword evidence="12" id="KW-0808">Transferase</keyword>
<evidence type="ECO:0000313" key="12">
    <source>
        <dbReference type="EMBL" id="PON80138.1"/>
    </source>
</evidence>
<evidence type="ECO:0000256" key="6">
    <source>
        <dbReference type="ARBA" id="ARBA00022842"/>
    </source>
</evidence>
<keyword evidence="9" id="KW-0812">Transmembrane</keyword>
<protein>
    <recommendedName>
        <fullName evidence="3">protein-serine/threonine phosphatase</fullName>
        <ecNumber evidence="3">3.1.3.16</ecNumber>
    </recommendedName>
</protein>
<dbReference type="FunFam" id="3.60.40.10:FF:000047">
    <property type="entry name" value="Protein phosphatase 2C 70"/>
    <property type="match status" value="1"/>
</dbReference>
<dbReference type="PANTHER" id="PTHR13832">
    <property type="entry name" value="PROTEIN PHOSPHATASE 2C"/>
    <property type="match status" value="1"/>
</dbReference>
<dbReference type="SUPFAM" id="SSF81606">
    <property type="entry name" value="PP2C-like"/>
    <property type="match status" value="1"/>
</dbReference>
<evidence type="ECO:0000256" key="1">
    <source>
        <dbReference type="ARBA" id="ARBA00001936"/>
    </source>
</evidence>
<dbReference type="STRING" id="3476.A0A2P5E3M1"/>
<dbReference type="GO" id="GO:0004722">
    <property type="term" value="F:protein serine/threonine phosphatase activity"/>
    <property type="evidence" value="ECO:0007669"/>
    <property type="project" value="UniProtKB-EC"/>
</dbReference>
<dbReference type="OrthoDB" id="420076at2759"/>
<evidence type="ECO:0000256" key="3">
    <source>
        <dbReference type="ARBA" id="ARBA00013081"/>
    </source>
</evidence>
<keyword evidence="12" id="KW-0418">Kinase</keyword>
<accession>A0A2P5E3M1</accession>
<keyword evidence="13" id="KW-1185">Reference proteome</keyword>
<dbReference type="PANTHER" id="PTHR13832:SF643">
    <property type="entry name" value="PROTEIN PHOSPHATASE 2C-RELATED"/>
    <property type="match status" value="1"/>
</dbReference>
<evidence type="ECO:0000259" key="11">
    <source>
        <dbReference type="PROSITE" id="PS51746"/>
    </source>
</evidence>
<evidence type="ECO:0000256" key="7">
    <source>
        <dbReference type="ARBA" id="ARBA00022912"/>
    </source>
</evidence>
<comment type="caution">
    <text evidence="12">The sequence shown here is derived from an EMBL/GenBank/DDBJ whole genome shotgun (WGS) entry which is preliminary data.</text>
</comment>
<comment type="cofactor">
    <cofactor evidence="2">
        <name>Mg(2+)</name>
        <dbReference type="ChEBI" id="CHEBI:18420"/>
    </cofactor>
</comment>
<dbReference type="SMART" id="SM00332">
    <property type="entry name" value="PP2Cc"/>
    <property type="match status" value="1"/>
</dbReference>
<keyword evidence="4" id="KW-0479">Metal-binding</keyword>
<dbReference type="PROSITE" id="PS01032">
    <property type="entry name" value="PPM_1"/>
    <property type="match status" value="1"/>
</dbReference>
<feature type="domain" description="FHA" evidence="10">
    <location>
        <begin position="194"/>
        <end position="245"/>
    </location>
</feature>